<feature type="region of interest" description="Disordered" evidence="1">
    <location>
        <begin position="216"/>
        <end position="237"/>
    </location>
</feature>
<accession>A0A2G2XEA7</accession>
<reference evidence="3" key="2">
    <citation type="journal article" date="2017" name="J. Anim. Genet.">
        <title>Multiple reference genome sequences of hot pepper reveal the massive evolution of plant disease resistance genes by retroduplication.</title>
        <authorList>
            <person name="Kim S."/>
            <person name="Park J."/>
            <person name="Yeom S.-I."/>
            <person name="Kim Y.-M."/>
            <person name="Seo E."/>
            <person name="Kim K.-T."/>
            <person name="Kim M.-S."/>
            <person name="Lee J.M."/>
            <person name="Cheong K."/>
            <person name="Shin H.-S."/>
            <person name="Kim S.-B."/>
            <person name="Han K."/>
            <person name="Lee J."/>
            <person name="Park M."/>
            <person name="Lee H.-A."/>
            <person name="Lee H.-Y."/>
            <person name="Lee Y."/>
            <person name="Oh S."/>
            <person name="Lee J.H."/>
            <person name="Choi E."/>
            <person name="Choi E."/>
            <person name="Lee S.E."/>
            <person name="Jeon J."/>
            <person name="Kim H."/>
            <person name="Choi G."/>
            <person name="Song H."/>
            <person name="Lee J."/>
            <person name="Lee S.-C."/>
            <person name="Kwon J.-K."/>
            <person name="Lee H.-Y."/>
            <person name="Koo N."/>
            <person name="Hong Y."/>
            <person name="Kim R.W."/>
            <person name="Kang W.-H."/>
            <person name="Huh J.H."/>
            <person name="Kang B.-C."/>
            <person name="Yang T.-J."/>
            <person name="Lee Y.-H."/>
            <person name="Bennetzen J.L."/>
            <person name="Choi D."/>
        </authorList>
    </citation>
    <scope>NUCLEOTIDE SEQUENCE [LARGE SCALE GENOMIC DNA]</scope>
    <source>
        <strain evidence="3">cv. PBC81</strain>
    </source>
</reference>
<protein>
    <submittedName>
        <fullName evidence="2">Uncharacterized protein</fullName>
    </submittedName>
</protein>
<evidence type="ECO:0000256" key="1">
    <source>
        <dbReference type="SAM" id="MobiDB-lite"/>
    </source>
</evidence>
<dbReference type="EMBL" id="MLFT02000002">
    <property type="protein sequence ID" value="PHT55833.1"/>
    <property type="molecule type" value="Genomic_DNA"/>
</dbReference>
<proteinExistence type="predicted"/>
<gene>
    <name evidence="2" type="ORF">CQW23_04319</name>
</gene>
<organism evidence="2 3">
    <name type="scientific">Capsicum baccatum</name>
    <name type="common">Peruvian pepper</name>
    <dbReference type="NCBI Taxonomy" id="33114"/>
    <lineage>
        <taxon>Eukaryota</taxon>
        <taxon>Viridiplantae</taxon>
        <taxon>Streptophyta</taxon>
        <taxon>Embryophyta</taxon>
        <taxon>Tracheophyta</taxon>
        <taxon>Spermatophyta</taxon>
        <taxon>Magnoliopsida</taxon>
        <taxon>eudicotyledons</taxon>
        <taxon>Gunneridae</taxon>
        <taxon>Pentapetalae</taxon>
        <taxon>asterids</taxon>
        <taxon>lamiids</taxon>
        <taxon>Solanales</taxon>
        <taxon>Solanaceae</taxon>
        <taxon>Solanoideae</taxon>
        <taxon>Capsiceae</taxon>
        <taxon>Capsicum</taxon>
    </lineage>
</organism>
<dbReference type="OrthoDB" id="1306265at2759"/>
<evidence type="ECO:0000313" key="2">
    <source>
        <dbReference type="EMBL" id="PHT55833.1"/>
    </source>
</evidence>
<comment type="caution">
    <text evidence="2">The sequence shown here is derived from an EMBL/GenBank/DDBJ whole genome shotgun (WGS) entry which is preliminary data.</text>
</comment>
<dbReference type="Proteomes" id="UP000224567">
    <property type="component" value="Unassembled WGS sequence"/>
</dbReference>
<dbReference type="AlphaFoldDB" id="A0A2G2XEA7"/>
<name>A0A2G2XEA7_CAPBA</name>
<sequence>MIPTDCLSVEQHPVTDDDLVEFGFAGGPAYRPFTRSLESRLEDVTFDALYGLMGTWTPSSNLACTYSQSTPNWLMDSGIQHHLRSDLDNLAIQLEYHGLEEVTLSNGSKLPISHIGKGFPPISDKSHAFDNLFHVPIATQNLSSISSFTNSKQPVLPYGIIHPPLCNACSKQWLAATSDQSPVHMYAMPTNTSCLSSEIPSNTLPTEGENQVADFEQSVPSSDVRHPNELSCSSFKSHPVTTRSQTAAKYAHWHRAMQEEYKALLKNGT</sequence>
<evidence type="ECO:0000313" key="3">
    <source>
        <dbReference type="Proteomes" id="UP000224567"/>
    </source>
</evidence>
<reference evidence="2 3" key="1">
    <citation type="journal article" date="2017" name="Genome Biol.">
        <title>New reference genome sequences of hot pepper reveal the massive evolution of plant disease-resistance genes by retroduplication.</title>
        <authorList>
            <person name="Kim S."/>
            <person name="Park J."/>
            <person name="Yeom S.I."/>
            <person name="Kim Y.M."/>
            <person name="Seo E."/>
            <person name="Kim K.T."/>
            <person name="Kim M.S."/>
            <person name="Lee J.M."/>
            <person name="Cheong K."/>
            <person name="Shin H.S."/>
            <person name="Kim S.B."/>
            <person name="Han K."/>
            <person name="Lee J."/>
            <person name="Park M."/>
            <person name="Lee H.A."/>
            <person name="Lee H.Y."/>
            <person name="Lee Y."/>
            <person name="Oh S."/>
            <person name="Lee J.H."/>
            <person name="Choi E."/>
            <person name="Choi E."/>
            <person name="Lee S.E."/>
            <person name="Jeon J."/>
            <person name="Kim H."/>
            <person name="Choi G."/>
            <person name="Song H."/>
            <person name="Lee J."/>
            <person name="Lee S.C."/>
            <person name="Kwon J.K."/>
            <person name="Lee H.Y."/>
            <person name="Koo N."/>
            <person name="Hong Y."/>
            <person name="Kim R.W."/>
            <person name="Kang W.H."/>
            <person name="Huh J.H."/>
            <person name="Kang B.C."/>
            <person name="Yang T.J."/>
            <person name="Lee Y.H."/>
            <person name="Bennetzen J.L."/>
            <person name="Choi D."/>
        </authorList>
    </citation>
    <scope>NUCLEOTIDE SEQUENCE [LARGE SCALE GENOMIC DNA]</scope>
    <source>
        <strain evidence="3">cv. PBC81</strain>
    </source>
</reference>
<keyword evidence="3" id="KW-1185">Reference proteome</keyword>